<keyword evidence="2" id="KW-1185">Reference proteome</keyword>
<protein>
    <submittedName>
        <fullName evidence="1">Uncharacterized protein</fullName>
    </submittedName>
</protein>
<accession>A0A3R7FNN0</accession>
<dbReference type="Proteomes" id="UP000286415">
    <property type="component" value="Unassembled WGS sequence"/>
</dbReference>
<evidence type="ECO:0000313" key="2">
    <source>
        <dbReference type="Proteomes" id="UP000286415"/>
    </source>
</evidence>
<evidence type="ECO:0000313" key="1">
    <source>
        <dbReference type="EMBL" id="KAG5446671.1"/>
    </source>
</evidence>
<sequence length="267" mass="29509">MKDVQLVTKNTTNPAGNVYMLSYYFIFRGRCCESGNLMTGRSVVRTRHPPLDFPCLGLGNLAVSQLPRFLRGSMAAKHQKGVTTERFCNLGVLRDRYFAHIHASRLNGHPSVLASAYSVTPGFEPRTSDMPGERVNTTPPTHANVFTLERCDWCARLIEGRSSNCPRCDDRLSRQSGRPTFGSNTLDRDGGGLQEAAQIIQTIKNGLSHKISEIHSFANKFGFAIDSSEFPTDSLVCGVSRQLYVLHQAVSCSSCFDIGDIAMHVYL</sequence>
<dbReference type="EMBL" id="NIRI02000056">
    <property type="protein sequence ID" value="KAG5446671.1"/>
    <property type="molecule type" value="Genomic_DNA"/>
</dbReference>
<dbReference type="AlphaFoldDB" id="A0A3R7FNN0"/>
<reference evidence="1 2" key="2">
    <citation type="journal article" date="2021" name="Genomics">
        <title>High-quality reference genome for Clonorchis sinensis.</title>
        <authorList>
            <person name="Young N.D."/>
            <person name="Stroehlein A.J."/>
            <person name="Kinkar L."/>
            <person name="Wang T."/>
            <person name="Sohn W.M."/>
            <person name="Chang B.C.H."/>
            <person name="Kaur P."/>
            <person name="Weisz D."/>
            <person name="Dudchenko O."/>
            <person name="Aiden E.L."/>
            <person name="Korhonen P.K."/>
            <person name="Gasser R.B."/>
        </authorList>
    </citation>
    <scope>NUCLEOTIDE SEQUENCE [LARGE SCALE GENOMIC DNA]</scope>
    <source>
        <strain evidence="1">Cs-k2</strain>
    </source>
</reference>
<comment type="caution">
    <text evidence="1">The sequence shown here is derived from an EMBL/GenBank/DDBJ whole genome shotgun (WGS) entry which is preliminary data.</text>
</comment>
<proteinExistence type="predicted"/>
<organism evidence="1 2">
    <name type="scientific">Clonorchis sinensis</name>
    <name type="common">Chinese liver fluke</name>
    <dbReference type="NCBI Taxonomy" id="79923"/>
    <lineage>
        <taxon>Eukaryota</taxon>
        <taxon>Metazoa</taxon>
        <taxon>Spiralia</taxon>
        <taxon>Lophotrochozoa</taxon>
        <taxon>Platyhelminthes</taxon>
        <taxon>Trematoda</taxon>
        <taxon>Digenea</taxon>
        <taxon>Opisthorchiida</taxon>
        <taxon>Opisthorchiata</taxon>
        <taxon>Opisthorchiidae</taxon>
        <taxon>Clonorchis</taxon>
    </lineage>
</organism>
<dbReference type="InParanoid" id="A0A3R7FNN0"/>
<reference evidence="1 2" key="1">
    <citation type="journal article" date="2018" name="Biotechnol. Adv.">
        <title>Improved genomic resources and new bioinformatic workflow for the carcinogenic parasite Clonorchis sinensis: Biotechnological implications.</title>
        <authorList>
            <person name="Wang D."/>
            <person name="Korhonen P.K."/>
            <person name="Gasser R.B."/>
            <person name="Young N.D."/>
        </authorList>
    </citation>
    <scope>NUCLEOTIDE SEQUENCE [LARGE SCALE GENOMIC DNA]</scope>
    <source>
        <strain evidence="1">Cs-k2</strain>
    </source>
</reference>
<name>A0A3R7FNN0_CLOSI</name>
<gene>
    <name evidence="1" type="ORF">CSKR_113070</name>
</gene>